<reference evidence="1" key="1">
    <citation type="submission" date="2022-02" db="EMBL/GenBank/DDBJ databases">
        <title>Corynebacterium sp. from urogenital microbiome.</title>
        <authorList>
            <person name="Cappelli E.A."/>
            <person name="Ribeiro T.G."/>
            <person name="Peixe L."/>
        </authorList>
    </citation>
    <scope>NUCLEOTIDE SEQUENCE</scope>
    <source>
        <strain evidence="1">C8Ua_172</strain>
    </source>
</reference>
<dbReference type="EMBL" id="JAKMUS010000002">
    <property type="protein sequence ID" value="MCZ9293301.1"/>
    <property type="molecule type" value="Genomic_DNA"/>
</dbReference>
<protein>
    <submittedName>
        <fullName evidence="1">Uncharacterized protein</fullName>
    </submittedName>
</protein>
<dbReference type="RefSeq" id="WP_269964761.1">
    <property type="nucleotide sequence ID" value="NZ_JAKMUS010000002.1"/>
</dbReference>
<evidence type="ECO:0000313" key="2">
    <source>
        <dbReference type="Proteomes" id="UP001146468"/>
    </source>
</evidence>
<dbReference type="AlphaFoldDB" id="A0A9X3RJN6"/>
<accession>A0A9X3RJN6</accession>
<name>A0A9X3RJN6_9CORY</name>
<organism evidence="1 2">
    <name type="scientific">Corynebacterium meitnerae</name>
    <dbReference type="NCBI Taxonomy" id="2913498"/>
    <lineage>
        <taxon>Bacteria</taxon>
        <taxon>Bacillati</taxon>
        <taxon>Actinomycetota</taxon>
        <taxon>Actinomycetes</taxon>
        <taxon>Mycobacteriales</taxon>
        <taxon>Corynebacteriaceae</taxon>
        <taxon>Corynebacterium</taxon>
    </lineage>
</organism>
<gene>
    <name evidence="1" type="ORF">L8U60_02195</name>
</gene>
<comment type="caution">
    <text evidence="1">The sequence shown here is derived from an EMBL/GenBank/DDBJ whole genome shotgun (WGS) entry which is preliminary data.</text>
</comment>
<dbReference type="Proteomes" id="UP001146468">
    <property type="component" value="Unassembled WGS sequence"/>
</dbReference>
<proteinExistence type="predicted"/>
<evidence type="ECO:0000313" key="1">
    <source>
        <dbReference type="EMBL" id="MCZ9293301.1"/>
    </source>
</evidence>
<keyword evidence="2" id="KW-1185">Reference proteome</keyword>
<sequence length="131" mass="14347">MPRIQFDVLVPDASAAASVGDAFSRAVEILVQHGKLEEGQVLIDESPELAPGIEEQLRTVYEDERGEDPEGTQVARYVITATGASSMNQLAMGLSRVLTPKATLPQDPVALERQMDFELPAIYPWVVEVLR</sequence>